<protein>
    <submittedName>
        <fullName evidence="8">Two component transcriptional regulator, LuxR family</fullName>
    </submittedName>
</protein>
<dbReference type="InterPro" id="IPR039420">
    <property type="entry name" value="WalR-like"/>
</dbReference>
<evidence type="ECO:0000256" key="2">
    <source>
        <dbReference type="ARBA" id="ARBA00023015"/>
    </source>
</evidence>
<dbReference type="GO" id="GO:0003677">
    <property type="term" value="F:DNA binding"/>
    <property type="evidence" value="ECO:0007669"/>
    <property type="project" value="UniProtKB-KW"/>
</dbReference>
<dbReference type="RefSeq" id="WP_093828157.1">
    <property type="nucleotide sequence ID" value="NZ_FOLQ01000006.1"/>
</dbReference>
<dbReference type="PANTHER" id="PTHR43214">
    <property type="entry name" value="TWO-COMPONENT RESPONSE REGULATOR"/>
    <property type="match status" value="1"/>
</dbReference>
<dbReference type="OrthoDB" id="9797341at2"/>
<dbReference type="SMART" id="SM00448">
    <property type="entry name" value="REC"/>
    <property type="match status" value="1"/>
</dbReference>
<dbReference type="CDD" id="cd06170">
    <property type="entry name" value="LuxR_C_like"/>
    <property type="match status" value="1"/>
</dbReference>
<dbReference type="EMBL" id="FOLQ01000006">
    <property type="protein sequence ID" value="SFD62998.1"/>
    <property type="molecule type" value="Genomic_DNA"/>
</dbReference>
<dbReference type="PROSITE" id="PS50043">
    <property type="entry name" value="HTH_LUXR_2"/>
    <property type="match status" value="1"/>
</dbReference>
<dbReference type="STRING" id="662367.SAMN05216167_10626"/>
<dbReference type="GO" id="GO:0000160">
    <property type="term" value="P:phosphorelay signal transduction system"/>
    <property type="evidence" value="ECO:0007669"/>
    <property type="project" value="InterPro"/>
</dbReference>
<evidence type="ECO:0000256" key="1">
    <source>
        <dbReference type="ARBA" id="ARBA00022553"/>
    </source>
</evidence>
<accession>A0A1I1U062</accession>
<dbReference type="CDD" id="cd17535">
    <property type="entry name" value="REC_NarL-like"/>
    <property type="match status" value="1"/>
</dbReference>
<keyword evidence="9" id="KW-1185">Reference proteome</keyword>
<dbReference type="InterPro" id="IPR016032">
    <property type="entry name" value="Sig_transdc_resp-reg_C-effctor"/>
</dbReference>
<keyword evidence="4" id="KW-0804">Transcription</keyword>
<proteinExistence type="predicted"/>
<feature type="domain" description="Response regulatory" evidence="7">
    <location>
        <begin position="3"/>
        <end position="120"/>
    </location>
</feature>
<dbReference type="SUPFAM" id="SSF46894">
    <property type="entry name" value="C-terminal effector domain of the bipartite response regulators"/>
    <property type="match status" value="1"/>
</dbReference>
<dbReference type="AlphaFoldDB" id="A0A1I1U062"/>
<feature type="domain" description="HTH luxR-type" evidence="6">
    <location>
        <begin position="147"/>
        <end position="212"/>
    </location>
</feature>
<dbReference type="SUPFAM" id="SSF52172">
    <property type="entry name" value="CheY-like"/>
    <property type="match status" value="1"/>
</dbReference>
<name>A0A1I1U062_9BACT</name>
<evidence type="ECO:0000313" key="8">
    <source>
        <dbReference type="EMBL" id="SFD62998.1"/>
    </source>
</evidence>
<dbReference type="InterPro" id="IPR000792">
    <property type="entry name" value="Tscrpt_reg_LuxR_C"/>
</dbReference>
<dbReference type="Gene3D" id="3.40.50.2300">
    <property type="match status" value="1"/>
</dbReference>
<dbReference type="SMART" id="SM00421">
    <property type="entry name" value="HTH_LUXR"/>
    <property type="match status" value="1"/>
</dbReference>
<sequence length="215" mass="23860">MIRVLIADDHNVFVEGIESLITGAPDIKVTERCYTVQSVIERLGQAAVDVILLDISFPQVDDGLGLCEHITRSYPKTKVVALTMHDDASLIKRVVKKGAKGYLLKNTTKNELLQAIQTVYHEKQYFNDTIMHILLNEGPKTRKSTAGVGVKPNLTPRESEVLTLIAQGLTTQQMATQLFVSAKAVEFHRSSLLLKFGVPNTALLIKSAMEMHYID</sequence>
<dbReference type="Proteomes" id="UP000198598">
    <property type="component" value="Unassembled WGS sequence"/>
</dbReference>
<dbReference type="PANTHER" id="PTHR43214:SF41">
    <property type="entry name" value="NITRATE_NITRITE RESPONSE REGULATOR PROTEIN NARP"/>
    <property type="match status" value="1"/>
</dbReference>
<feature type="modified residue" description="4-aspartylphosphate" evidence="5">
    <location>
        <position position="54"/>
    </location>
</feature>
<reference evidence="8 9" key="1">
    <citation type="submission" date="2016-10" db="EMBL/GenBank/DDBJ databases">
        <authorList>
            <person name="de Groot N.N."/>
        </authorList>
    </citation>
    <scope>NUCLEOTIDE SEQUENCE [LARGE SCALE GENOMIC DNA]</scope>
    <source>
        <strain evidence="8 9">DSM 26130</strain>
    </source>
</reference>
<keyword evidence="2" id="KW-0805">Transcription regulation</keyword>
<dbReference type="PRINTS" id="PR00038">
    <property type="entry name" value="HTHLUXR"/>
</dbReference>
<dbReference type="InterPro" id="IPR058245">
    <property type="entry name" value="NreC/VraR/RcsB-like_REC"/>
</dbReference>
<dbReference type="GO" id="GO:0006355">
    <property type="term" value="P:regulation of DNA-templated transcription"/>
    <property type="evidence" value="ECO:0007669"/>
    <property type="project" value="InterPro"/>
</dbReference>
<keyword evidence="1 5" id="KW-0597">Phosphoprotein</keyword>
<evidence type="ECO:0000259" key="7">
    <source>
        <dbReference type="PROSITE" id="PS50110"/>
    </source>
</evidence>
<dbReference type="Pfam" id="PF00196">
    <property type="entry name" value="GerE"/>
    <property type="match status" value="1"/>
</dbReference>
<dbReference type="PROSITE" id="PS50110">
    <property type="entry name" value="RESPONSE_REGULATORY"/>
    <property type="match status" value="1"/>
</dbReference>
<evidence type="ECO:0000256" key="4">
    <source>
        <dbReference type="ARBA" id="ARBA00023163"/>
    </source>
</evidence>
<dbReference type="InterPro" id="IPR001789">
    <property type="entry name" value="Sig_transdc_resp-reg_receiver"/>
</dbReference>
<organism evidence="8 9">
    <name type="scientific">Spirosoma endophyticum</name>
    <dbReference type="NCBI Taxonomy" id="662367"/>
    <lineage>
        <taxon>Bacteria</taxon>
        <taxon>Pseudomonadati</taxon>
        <taxon>Bacteroidota</taxon>
        <taxon>Cytophagia</taxon>
        <taxon>Cytophagales</taxon>
        <taxon>Cytophagaceae</taxon>
        <taxon>Spirosoma</taxon>
    </lineage>
</organism>
<dbReference type="Pfam" id="PF00072">
    <property type="entry name" value="Response_reg"/>
    <property type="match status" value="1"/>
</dbReference>
<gene>
    <name evidence="8" type="ORF">SAMN05216167_10626</name>
</gene>
<dbReference type="InterPro" id="IPR011006">
    <property type="entry name" value="CheY-like_superfamily"/>
</dbReference>
<evidence type="ECO:0000256" key="5">
    <source>
        <dbReference type="PROSITE-ProRule" id="PRU00169"/>
    </source>
</evidence>
<evidence type="ECO:0000313" key="9">
    <source>
        <dbReference type="Proteomes" id="UP000198598"/>
    </source>
</evidence>
<keyword evidence="3" id="KW-0238">DNA-binding</keyword>
<evidence type="ECO:0000259" key="6">
    <source>
        <dbReference type="PROSITE" id="PS50043"/>
    </source>
</evidence>
<evidence type="ECO:0000256" key="3">
    <source>
        <dbReference type="ARBA" id="ARBA00023125"/>
    </source>
</evidence>